<evidence type="ECO:0000313" key="4">
    <source>
        <dbReference type="Proteomes" id="UP000053660"/>
    </source>
</evidence>
<keyword evidence="1" id="KW-0175">Coiled coil</keyword>
<dbReference type="OrthoDB" id="5869984at2759"/>
<proteinExistence type="predicted"/>
<evidence type="ECO:0000256" key="2">
    <source>
        <dbReference type="SAM" id="MobiDB-lite"/>
    </source>
</evidence>
<sequence length="694" mass="79552">MSRQLITQKRLLTIFANKLDNVVSKIKEEKLELSSVENNTSTQELHEMKERLQEASRDTLSSAFDYVILLQARLRVVSSCTKTNAPTPVRSSPTDETSNQHQMLPIQPQLRALEYPPLPVPSFSGNIWEWDNFWELFNNNTHSHNIPELIKFNYLISALKGEARESIRKFQVTSDNYTKAVQFLCAKYSNKEILVNMLLEKLEACTLRSASIKGQRALLEQLQVIVTQLVEKGEQVDSLWIVKKTLSKFPESVRRKVISKKQSQQNASPLTMKCLPSFLEEILSTEEMISLFTTKNSRENELSRNSNREFKTTFRSNTTCMYCKGDHSSFSCNKYVSAQERSAYLREHQLCMICASTKHKTRDCKRRLCFNCNGAHHTSCCFKSKTDLKSRDSSIFKKPESSQLNSAKSTKPSVKTNKSKTPTTQSNLAINAIHGESADGKTIQRQQKFSHPLLPTGELSIVDKKTGRLRKIDVLLDTGAELSFIDESLANELQLPILEDVRINLHTFGAKEGEYKNCNKVKAEYVDEISPEDWKFINDLKLPNPALKGSKEIQPLILLGCDYLWPFISTEKPPITLPSGLHLIPTKLGYLVSGNTIPDAQVNQSYLDEMKKWDQYWSMNLSTYTIISSASPVTEEDQEQWDKYWTMDNAGIEEFGKSEKEEQEKEDQKVWDTFNKTIEHRADGYYVRLPWREQ</sequence>
<keyword evidence="4" id="KW-1185">Reference proteome</keyword>
<dbReference type="InterPro" id="IPR005312">
    <property type="entry name" value="DUF1759"/>
</dbReference>
<feature type="region of interest" description="Disordered" evidence="2">
    <location>
        <begin position="393"/>
        <end position="428"/>
    </location>
</feature>
<dbReference type="PANTHER" id="PTHR47331">
    <property type="entry name" value="PHD-TYPE DOMAIN-CONTAINING PROTEIN"/>
    <property type="match status" value="1"/>
</dbReference>
<name>A0A0B1T8Z9_OESDE</name>
<protein>
    <submittedName>
        <fullName evidence="3">Tas retrotransposon peptidase A16</fullName>
    </submittedName>
</protein>
<feature type="coiled-coil region" evidence="1">
    <location>
        <begin position="19"/>
        <end position="58"/>
    </location>
</feature>
<evidence type="ECO:0000313" key="3">
    <source>
        <dbReference type="EMBL" id="KHJ92611.1"/>
    </source>
</evidence>
<feature type="compositionally biased region" description="Polar residues" evidence="2">
    <location>
        <begin position="401"/>
        <end position="428"/>
    </location>
</feature>
<organism evidence="3 4">
    <name type="scientific">Oesophagostomum dentatum</name>
    <name type="common">Nodular worm</name>
    <dbReference type="NCBI Taxonomy" id="61180"/>
    <lineage>
        <taxon>Eukaryota</taxon>
        <taxon>Metazoa</taxon>
        <taxon>Ecdysozoa</taxon>
        <taxon>Nematoda</taxon>
        <taxon>Chromadorea</taxon>
        <taxon>Rhabditida</taxon>
        <taxon>Rhabditina</taxon>
        <taxon>Rhabditomorpha</taxon>
        <taxon>Strongyloidea</taxon>
        <taxon>Strongylidae</taxon>
        <taxon>Oesophagostomum</taxon>
    </lineage>
</organism>
<dbReference type="Gene3D" id="2.40.70.10">
    <property type="entry name" value="Acid Proteases"/>
    <property type="match status" value="1"/>
</dbReference>
<dbReference type="PANTHER" id="PTHR47331:SF5">
    <property type="entry name" value="RIBONUCLEASE H"/>
    <property type="match status" value="1"/>
</dbReference>
<reference evidence="3 4" key="1">
    <citation type="submission" date="2014-03" db="EMBL/GenBank/DDBJ databases">
        <title>Draft genome of the hookworm Oesophagostomum dentatum.</title>
        <authorList>
            <person name="Mitreva M."/>
        </authorList>
    </citation>
    <scope>NUCLEOTIDE SEQUENCE [LARGE SCALE GENOMIC DNA]</scope>
    <source>
        <strain evidence="3 4">OD-Hann</strain>
    </source>
</reference>
<gene>
    <name evidence="3" type="ORF">OESDEN_07494</name>
</gene>
<accession>A0A0B1T8Z9</accession>
<dbReference type="AlphaFoldDB" id="A0A0B1T8Z9"/>
<feature type="region of interest" description="Disordered" evidence="2">
    <location>
        <begin position="82"/>
        <end position="101"/>
    </location>
</feature>
<dbReference type="Pfam" id="PF03564">
    <property type="entry name" value="DUF1759"/>
    <property type="match status" value="1"/>
</dbReference>
<evidence type="ECO:0000256" key="1">
    <source>
        <dbReference type="SAM" id="Coils"/>
    </source>
</evidence>
<dbReference type="InterPro" id="IPR021109">
    <property type="entry name" value="Peptidase_aspartic_dom_sf"/>
</dbReference>
<dbReference type="EMBL" id="KN551246">
    <property type="protein sequence ID" value="KHJ92611.1"/>
    <property type="molecule type" value="Genomic_DNA"/>
</dbReference>
<dbReference type="Proteomes" id="UP000053660">
    <property type="component" value="Unassembled WGS sequence"/>
</dbReference>